<dbReference type="RefSeq" id="WP_038370987.1">
    <property type="nucleotide sequence ID" value="NZ_KK069989.1"/>
</dbReference>
<dbReference type="STRING" id="396014.BF93_12655"/>
<dbReference type="EMBL" id="JDYK01000003">
    <property type="protein sequence ID" value="EWS82432.1"/>
    <property type="molecule type" value="Genomic_DNA"/>
</dbReference>
<evidence type="ECO:0000259" key="6">
    <source>
        <dbReference type="PROSITE" id="PS50931"/>
    </source>
</evidence>
<dbReference type="SUPFAM" id="SSF53850">
    <property type="entry name" value="Periplasmic binding protein-like II"/>
    <property type="match status" value="1"/>
</dbReference>
<dbReference type="PANTHER" id="PTHR30579">
    <property type="entry name" value="TRANSCRIPTIONAL REGULATOR"/>
    <property type="match status" value="1"/>
</dbReference>
<evidence type="ECO:0000313" key="7">
    <source>
        <dbReference type="EMBL" id="EWS82432.1"/>
    </source>
</evidence>
<dbReference type="GO" id="GO:0003700">
    <property type="term" value="F:DNA-binding transcription factor activity"/>
    <property type="evidence" value="ECO:0007669"/>
    <property type="project" value="InterPro"/>
</dbReference>
<dbReference type="InterPro" id="IPR017685">
    <property type="entry name" value="ArgP"/>
</dbReference>
<dbReference type="HOGENOM" id="CLU_063829_0_1_11"/>
<evidence type="ECO:0000256" key="5">
    <source>
        <dbReference type="ARBA" id="ARBA00023163"/>
    </source>
</evidence>
<dbReference type="Gene3D" id="1.10.10.10">
    <property type="entry name" value="Winged helix-like DNA-binding domain superfamily/Winged helix DNA-binding domain"/>
    <property type="match status" value="1"/>
</dbReference>
<dbReference type="InterPro" id="IPR000847">
    <property type="entry name" value="LysR_HTH_N"/>
</dbReference>
<keyword evidence="5" id="KW-0804">Transcription</keyword>
<dbReference type="InterPro" id="IPR005119">
    <property type="entry name" value="LysR_subst-bd"/>
</dbReference>
<reference evidence="7 8" key="1">
    <citation type="submission" date="2014-02" db="EMBL/GenBank/DDBJ databases">
        <title>Genome sequence of Brachybacterium phenoliresistens strain W13A50.</title>
        <authorList>
            <person name="Wang X."/>
        </authorList>
    </citation>
    <scope>NUCLEOTIDE SEQUENCE [LARGE SCALE GENOMIC DNA]</scope>
    <source>
        <strain evidence="7 8">W13A50</strain>
    </source>
</reference>
<dbReference type="NCBIfam" id="TIGR03298">
    <property type="entry name" value="argP"/>
    <property type="match status" value="1"/>
</dbReference>
<dbReference type="Gene3D" id="3.40.190.290">
    <property type="match status" value="1"/>
</dbReference>
<evidence type="ECO:0000256" key="2">
    <source>
        <dbReference type="ARBA" id="ARBA00023015"/>
    </source>
</evidence>
<sequence length="304" mass="33071">MPIDPHLAETLATVVDEGTLEAAARRMHVTPSAVSQRLKQLEQQVGQRLLVRAKPVRPTEAGQAVVRFARRYALLEHETQAALGLEAQGARPRITIAVNADSMATWFLGALAEFTRTRDVQVELLREDQDETERLLTSGAAMAAVTSSPIASPGCAVAPLGSLVYVAAAAPDWWRRWIGDPATARTQQVGADVLARAPRVDFDRSDELQATWLRERGVDPALTPRHFVPSTHDLAVAVEQGIGWAMLLVHQAEPLLETGAVLPLGGQPVTTPLYWQVTRTPSTLLEDLSRSVAEAAQRSLRRPS</sequence>
<dbReference type="InterPro" id="IPR050176">
    <property type="entry name" value="LTTR"/>
</dbReference>
<dbReference type="InterPro" id="IPR036388">
    <property type="entry name" value="WH-like_DNA-bd_sf"/>
</dbReference>
<comment type="similarity">
    <text evidence="1">Belongs to the LysR transcriptional regulatory family.</text>
</comment>
<dbReference type="Pfam" id="PF00126">
    <property type="entry name" value="HTH_1"/>
    <property type="match status" value="1"/>
</dbReference>
<feature type="domain" description="HTH lysR-type" evidence="6">
    <location>
        <begin position="3"/>
        <end position="59"/>
    </location>
</feature>
<dbReference type="Proteomes" id="UP000023067">
    <property type="component" value="Unassembled WGS sequence"/>
</dbReference>
<evidence type="ECO:0000256" key="3">
    <source>
        <dbReference type="ARBA" id="ARBA00023125"/>
    </source>
</evidence>
<dbReference type="eggNOG" id="COG0583">
    <property type="taxonomic scope" value="Bacteria"/>
</dbReference>
<protein>
    <submittedName>
        <fullName evidence="7">LysR family transcriptional regulator</fullName>
    </submittedName>
</protein>
<organism evidence="7 8">
    <name type="scientific">Brachybacterium phenoliresistens</name>
    <dbReference type="NCBI Taxonomy" id="396014"/>
    <lineage>
        <taxon>Bacteria</taxon>
        <taxon>Bacillati</taxon>
        <taxon>Actinomycetota</taxon>
        <taxon>Actinomycetes</taxon>
        <taxon>Micrococcales</taxon>
        <taxon>Dermabacteraceae</taxon>
        <taxon>Brachybacterium</taxon>
    </lineage>
</organism>
<keyword evidence="4" id="KW-0010">Activator</keyword>
<dbReference type="InterPro" id="IPR036390">
    <property type="entry name" value="WH_DNA-bd_sf"/>
</dbReference>
<dbReference type="PROSITE" id="PS50931">
    <property type="entry name" value="HTH_LYSR"/>
    <property type="match status" value="1"/>
</dbReference>
<keyword evidence="2" id="KW-0805">Transcription regulation</keyword>
<comment type="caution">
    <text evidence="7">The sequence shown here is derived from an EMBL/GenBank/DDBJ whole genome shotgun (WGS) entry which is preliminary data.</text>
</comment>
<evidence type="ECO:0000313" key="8">
    <source>
        <dbReference type="Proteomes" id="UP000023067"/>
    </source>
</evidence>
<dbReference type="PRINTS" id="PR00039">
    <property type="entry name" value="HTHLYSR"/>
</dbReference>
<gene>
    <name evidence="7" type="ORF">BF93_12655</name>
</gene>
<dbReference type="PANTHER" id="PTHR30579:SF2">
    <property type="entry name" value="HTH-TYPE TRANSCRIPTIONAL REGULATOR ARGP"/>
    <property type="match status" value="1"/>
</dbReference>
<accession>Z9JXB8</accession>
<dbReference type="AlphaFoldDB" id="Z9JXB8"/>
<dbReference type="NCBIfam" id="NF002964">
    <property type="entry name" value="PRK03635.1"/>
    <property type="match status" value="1"/>
</dbReference>
<proteinExistence type="inferred from homology"/>
<dbReference type="Pfam" id="PF03466">
    <property type="entry name" value="LysR_substrate"/>
    <property type="match status" value="1"/>
</dbReference>
<name>Z9JXB8_9MICO</name>
<keyword evidence="3" id="KW-0238">DNA-binding</keyword>
<dbReference type="OrthoDB" id="3252676at2"/>
<evidence type="ECO:0000256" key="4">
    <source>
        <dbReference type="ARBA" id="ARBA00023159"/>
    </source>
</evidence>
<dbReference type="GO" id="GO:0003677">
    <property type="term" value="F:DNA binding"/>
    <property type="evidence" value="ECO:0007669"/>
    <property type="project" value="UniProtKB-KW"/>
</dbReference>
<dbReference type="SUPFAM" id="SSF46785">
    <property type="entry name" value="Winged helix' DNA-binding domain"/>
    <property type="match status" value="1"/>
</dbReference>
<evidence type="ECO:0000256" key="1">
    <source>
        <dbReference type="ARBA" id="ARBA00009437"/>
    </source>
</evidence>
<keyword evidence="8" id="KW-1185">Reference proteome</keyword>
<dbReference type="PATRIC" id="fig|396014.3.peg.1038"/>